<protein>
    <submittedName>
        <fullName evidence="1">Uncharacterized protein</fullName>
    </submittedName>
</protein>
<keyword evidence="2" id="KW-1185">Reference proteome</keyword>
<evidence type="ECO:0000313" key="1">
    <source>
        <dbReference type="EMBL" id="KAJ1679134.1"/>
    </source>
</evidence>
<sequence>MSTEIPLSLRRKIVVVFDAGRLVPQALTPQEEERAEGEFANAVKMLAWIKANILRRSKDHVFLVAVLNNTKVFDKSVISEVFYSLGNEGQKVIDKPRIAEAVLGKLGDKLRPAGISYTVEVVQGPECEKAVEYCHQHKCELAFCQDAQAIGISRAMWWSWSDRFVKQCPCPCTLIRANELSDSLFSIISKSISDSDDDDDDNNEEPTPTVGDGSESPAPPLPQPQYRYYQSSHV</sequence>
<dbReference type="Proteomes" id="UP001145114">
    <property type="component" value="Unassembled WGS sequence"/>
</dbReference>
<evidence type="ECO:0000313" key="2">
    <source>
        <dbReference type="Proteomes" id="UP001145114"/>
    </source>
</evidence>
<name>A0ACC1HZ44_9FUNG</name>
<comment type="caution">
    <text evidence="1">The sequence shown here is derived from an EMBL/GenBank/DDBJ whole genome shotgun (WGS) entry which is preliminary data.</text>
</comment>
<gene>
    <name evidence="1" type="ORF">EV182_002662</name>
</gene>
<proteinExistence type="predicted"/>
<accession>A0ACC1HZ44</accession>
<reference evidence="1" key="1">
    <citation type="submission" date="2022-06" db="EMBL/GenBank/DDBJ databases">
        <title>Phylogenomic reconstructions and comparative analyses of Kickxellomycotina fungi.</title>
        <authorList>
            <person name="Reynolds N.K."/>
            <person name="Stajich J.E."/>
            <person name="Barry K."/>
            <person name="Grigoriev I.V."/>
            <person name="Crous P."/>
            <person name="Smith M.E."/>
        </authorList>
    </citation>
    <scope>NUCLEOTIDE SEQUENCE</scope>
    <source>
        <strain evidence="1">RSA 2271</strain>
    </source>
</reference>
<dbReference type="EMBL" id="JAMZIH010000578">
    <property type="protein sequence ID" value="KAJ1679134.1"/>
    <property type="molecule type" value="Genomic_DNA"/>
</dbReference>
<organism evidence="1 2">
    <name type="scientific">Spiromyces aspiralis</name>
    <dbReference type="NCBI Taxonomy" id="68401"/>
    <lineage>
        <taxon>Eukaryota</taxon>
        <taxon>Fungi</taxon>
        <taxon>Fungi incertae sedis</taxon>
        <taxon>Zoopagomycota</taxon>
        <taxon>Kickxellomycotina</taxon>
        <taxon>Kickxellomycetes</taxon>
        <taxon>Kickxellales</taxon>
        <taxon>Kickxellaceae</taxon>
        <taxon>Spiromyces</taxon>
    </lineage>
</organism>